<accession>A0A5M9HZ10</accession>
<comment type="caution">
    <text evidence="2">The sequence shown here is derived from an EMBL/GenBank/DDBJ whole genome shotgun (WGS) entry which is preliminary data.</text>
</comment>
<feature type="transmembrane region" description="Helical" evidence="1">
    <location>
        <begin position="241"/>
        <end position="264"/>
    </location>
</feature>
<evidence type="ECO:0000256" key="1">
    <source>
        <dbReference type="SAM" id="Phobius"/>
    </source>
</evidence>
<feature type="transmembrane region" description="Helical" evidence="1">
    <location>
        <begin position="276"/>
        <end position="294"/>
    </location>
</feature>
<dbReference type="EMBL" id="VMSO01000018">
    <property type="protein sequence ID" value="KAA8500719.1"/>
    <property type="molecule type" value="Genomic_DNA"/>
</dbReference>
<dbReference type="Proteomes" id="UP000322025">
    <property type="component" value="Unassembled WGS sequence"/>
</dbReference>
<feature type="transmembrane region" description="Helical" evidence="1">
    <location>
        <begin position="20"/>
        <end position="38"/>
    </location>
</feature>
<name>A0A5M9HZ10_9FIRM</name>
<keyword evidence="3" id="KW-1185">Reference proteome</keyword>
<keyword evidence="1" id="KW-0812">Transmembrane</keyword>
<evidence type="ECO:0000313" key="3">
    <source>
        <dbReference type="Proteomes" id="UP000322025"/>
    </source>
</evidence>
<evidence type="ECO:0000313" key="2">
    <source>
        <dbReference type="EMBL" id="KAA8500719.1"/>
    </source>
</evidence>
<organism evidence="2 3">
    <name type="scientific">Mediterraneibacter catenae</name>
    <dbReference type="NCBI Taxonomy" id="2594882"/>
    <lineage>
        <taxon>Bacteria</taxon>
        <taxon>Bacillati</taxon>
        <taxon>Bacillota</taxon>
        <taxon>Clostridia</taxon>
        <taxon>Lachnospirales</taxon>
        <taxon>Lachnospiraceae</taxon>
        <taxon>Mediterraneibacter</taxon>
    </lineage>
</organism>
<keyword evidence="1" id="KW-1133">Transmembrane helix</keyword>
<proteinExistence type="predicted"/>
<dbReference type="AlphaFoldDB" id="A0A5M9HZ10"/>
<protein>
    <recommendedName>
        <fullName evidence="4">ABC transporter permease</fullName>
    </recommendedName>
</protein>
<reference evidence="2" key="1">
    <citation type="submission" date="2019-07" db="EMBL/GenBank/DDBJ databases">
        <authorList>
            <person name="Wongkuna S."/>
            <person name="Scaria J."/>
        </authorList>
    </citation>
    <scope>NUCLEOTIDE SEQUENCE [LARGE SCALE GENOMIC DNA]</scope>
    <source>
        <strain evidence="2">SW178</strain>
    </source>
</reference>
<gene>
    <name evidence="2" type="ORF">FNY66_12065</name>
</gene>
<dbReference type="RefSeq" id="WP_087152054.1">
    <property type="nucleotide sequence ID" value="NZ_VMSO01000018.1"/>
</dbReference>
<feature type="transmembrane region" description="Helical" evidence="1">
    <location>
        <begin position="193"/>
        <end position="218"/>
    </location>
</feature>
<feature type="transmembrane region" description="Helical" evidence="1">
    <location>
        <begin position="153"/>
        <end position="172"/>
    </location>
</feature>
<sequence length="303" mass="35203">MNKRRYILFQYECKKCFTHLAIFLIILLIPIRIAAAYFEFRESNEDKLYKEVVTDYEGGAEQAVIAEIKERYEQYTKLLSDFPNIQIQYAEGKLDKESFQEQQEEYKYISTYLNAWTHLHDNALRYEVSSKQAHSFFYETAWEKLLSARQIDYVYVFMFLILLIPYFFLEETTGMYAIINRLSGYADVRRNKILLGSLATSVCILLYEMIDIIAAGLLSDLPAIDVFVYNLPEYSGMTAEISLAAMLFLRLACKIIENIILVIVLQIFQRLIKNKILVMSAILLLGILGNSWLLKIVVSICSL</sequence>
<keyword evidence="1" id="KW-0472">Membrane</keyword>
<evidence type="ECO:0008006" key="4">
    <source>
        <dbReference type="Google" id="ProtNLM"/>
    </source>
</evidence>